<dbReference type="PANTHER" id="PTHR47197:SF3">
    <property type="entry name" value="DIHYDRO-HEME D1 DEHYDROGENASE"/>
    <property type="match status" value="1"/>
</dbReference>
<dbReference type="InterPro" id="IPR011042">
    <property type="entry name" value="6-blade_b-propeller_TolB-like"/>
</dbReference>
<accession>A0A839EWB0</accession>
<dbReference type="Gene3D" id="2.120.10.30">
    <property type="entry name" value="TolB, C-terminal domain"/>
    <property type="match status" value="1"/>
</dbReference>
<keyword evidence="3" id="KW-1185">Reference proteome</keyword>
<keyword evidence="1" id="KW-0732">Signal</keyword>
<gene>
    <name evidence="2" type="ORF">FHW12_000847</name>
</gene>
<comment type="caution">
    <text evidence="2">The sequence shown here is derived from an EMBL/GenBank/DDBJ whole genome shotgun (WGS) entry which is preliminary data.</text>
</comment>
<dbReference type="SUPFAM" id="SSF101898">
    <property type="entry name" value="NHL repeat"/>
    <property type="match status" value="1"/>
</dbReference>
<protein>
    <submittedName>
        <fullName evidence="2">DNA-binding beta-propeller fold protein YncE</fullName>
    </submittedName>
</protein>
<name>A0A839EWB0_9GAMM</name>
<dbReference type="GO" id="GO:0003677">
    <property type="term" value="F:DNA binding"/>
    <property type="evidence" value="ECO:0007669"/>
    <property type="project" value="UniProtKB-KW"/>
</dbReference>
<dbReference type="AlphaFoldDB" id="A0A839EWB0"/>
<feature type="chain" id="PRO_5032285362" evidence="1">
    <location>
        <begin position="21"/>
        <end position="427"/>
    </location>
</feature>
<dbReference type="InterPro" id="IPR051200">
    <property type="entry name" value="Host-pathogen_enzymatic-act"/>
</dbReference>
<dbReference type="PANTHER" id="PTHR47197">
    <property type="entry name" value="PROTEIN NIRF"/>
    <property type="match status" value="1"/>
</dbReference>
<sequence>MFVRLVLAAFAFAAASLAHAQSCARHLFVSGYFSNNVAIFDGCNGRFLRQLDAAGRIKGAQAVRLNPADDLVYVVSEVNGQIQRYRHDADYAFVDVFAQFTPEIDPTGIAFGADGRVYVASYGTSRVFELDRATGQVVGTVLPGDSGLLGADNGLMMSAAGLLYVPGYSTASVARVNPATGEVLATFVPSRTQGLRRTRGIVDEGATILVGGEGSGEVYRFDANTGAFVGKAVTGLGTPTGLALDADGSILVLSGNRVRRFDRSTGADLGVLATVDDGAIDGGTFIALVPATASSGDMPITNGFTGSWADAGMAGQFGIALEVLSGNLLVVEIYAFAPAGGQAWIGGVGPIDGDHATVALSTINGPGGRFGANFDAARVQNTPWGSVNLRFDDCNHGTLDWTSDVPGYGSGSVAIARLTLPAGLACP</sequence>
<dbReference type="Proteomes" id="UP000550401">
    <property type="component" value="Unassembled WGS sequence"/>
</dbReference>
<evidence type="ECO:0000313" key="3">
    <source>
        <dbReference type="Proteomes" id="UP000550401"/>
    </source>
</evidence>
<dbReference type="RefSeq" id="WP_220484292.1">
    <property type="nucleotide sequence ID" value="NZ_JACGXL010000001.1"/>
</dbReference>
<evidence type="ECO:0000256" key="1">
    <source>
        <dbReference type="SAM" id="SignalP"/>
    </source>
</evidence>
<proteinExistence type="predicted"/>
<keyword evidence="2" id="KW-0238">DNA-binding</keyword>
<organism evidence="2 3">
    <name type="scientific">Dokdonella fugitiva</name>
    <dbReference type="NCBI Taxonomy" id="328517"/>
    <lineage>
        <taxon>Bacteria</taxon>
        <taxon>Pseudomonadati</taxon>
        <taxon>Pseudomonadota</taxon>
        <taxon>Gammaproteobacteria</taxon>
        <taxon>Lysobacterales</taxon>
        <taxon>Rhodanobacteraceae</taxon>
        <taxon>Dokdonella</taxon>
    </lineage>
</organism>
<reference evidence="2 3" key="1">
    <citation type="submission" date="2020-07" db="EMBL/GenBank/DDBJ databases">
        <title>Genomic Encyclopedia of Type Strains, Phase IV (KMG-V): Genome sequencing to study the core and pangenomes of soil and plant-associated prokaryotes.</title>
        <authorList>
            <person name="Whitman W."/>
        </authorList>
    </citation>
    <scope>NUCLEOTIDE SEQUENCE [LARGE SCALE GENOMIC DNA]</scope>
    <source>
        <strain evidence="2 3">RH2WT43</strain>
    </source>
</reference>
<feature type="signal peptide" evidence="1">
    <location>
        <begin position="1"/>
        <end position="20"/>
    </location>
</feature>
<evidence type="ECO:0000313" key="2">
    <source>
        <dbReference type="EMBL" id="MBA8886656.1"/>
    </source>
</evidence>
<dbReference type="EMBL" id="JACGXL010000001">
    <property type="protein sequence ID" value="MBA8886656.1"/>
    <property type="molecule type" value="Genomic_DNA"/>
</dbReference>